<gene>
    <name evidence="1" type="ORF">T05_15464</name>
</gene>
<dbReference type="AlphaFoldDB" id="A0A0V0T9A6"/>
<accession>A0A0V0T9A6</accession>
<dbReference type="Proteomes" id="UP000055048">
    <property type="component" value="Unassembled WGS sequence"/>
</dbReference>
<organism evidence="1 2">
    <name type="scientific">Trichinella murrelli</name>
    <dbReference type="NCBI Taxonomy" id="144512"/>
    <lineage>
        <taxon>Eukaryota</taxon>
        <taxon>Metazoa</taxon>
        <taxon>Ecdysozoa</taxon>
        <taxon>Nematoda</taxon>
        <taxon>Enoplea</taxon>
        <taxon>Dorylaimia</taxon>
        <taxon>Trichinellida</taxon>
        <taxon>Trichinellidae</taxon>
        <taxon>Trichinella</taxon>
    </lineage>
</organism>
<protein>
    <submittedName>
        <fullName evidence="1">Uncharacterized protein</fullName>
    </submittedName>
</protein>
<sequence length="55" mass="5705">MHFYGICQEVFGALALYQGGNLTAAHVCWSSAGVAKVVDIDPFGSMGLSKGSIKA</sequence>
<keyword evidence="2" id="KW-1185">Reference proteome</keyword>
<comment type="caution">
    <text evidence="1">The sequence shown here is derived from an EMBL/GenBank/DDBJ whole genome shotgun (WGS) entry which is preliminary data.</text>
</comment>
<reference evidence="1 2" key="1">
    <citation type="submission" date="2015-01" db="EMBL/GenBank/DDBJ databases">
        <title>Evolution of Trichinella species and genotypes.</title>
        <authorList>
            <person name="Korhonen P.K."/>
            <person name="Edoardo P."/>
            <person name="Giuseppe L.R."/>
            <person name="Gasser R.B."/>
        </authorList>
    </citation>
    <scope>NUCLEOTIDE SEQUENCE [LARGE SCALE GENOMIC DNA]</scope>
    <source>
        <strain evidence="1">ISS417</strain>
    </source>
</reference>
<evidence type="ECO:0000313" key="1">
    <source>
        <dbReference type="EMBL" id="KRX35597.1"/>
    </source>
</evidence>
<dbReference type="OrthoDB" id="5920174at2759"/>
<evidence type="ECO:0000313" key="2">
    <source>
        <dbReference type="Proteomes" id="UP000055048"/>
    </source>
</evidence>
<proteinExistence type="predicted"/>
<name>A0A0V0T9A6_9BILA</name>
<dbReference type="EMBL" id="JYDJ01000425">
    <property type="protein sequence ID" value="KRX35597.1"/>
    <property type="molecule type" value="Genomic_DNA"/>
</dbReference>